<evidence type="ECO:0000256" key="5">
    <source>
        <dbReference type="ARBA" id="ARBA00022692"/>
    </source>
</evidence>
<comment type="caution">
    <text evidence="15">The sequence shown here is derived from an EMBL/GenBank/DDBJ whole genome shotgun (WGS) entry which is preliminary data.</text>
</comment>
<evidence type="ECO:0000313" key="16">
    <source>
        <dbReference type="Proteomes" id="UP000823633"/>
    </source>
</evidence>
<gene>
    <name evidence="15" type="primary">cls</name>
    <name evidence="15" type="ORF">IAC42_00775</name>
</gene>
<organism evidence="15 16">
    <name type="scientific">Candidatus Aphodenecus pullistercoris</name>
    <dbReference type="NCBI Taxonomy" id="2840669"/>
    <lineage>
        <taxon>Bacteria</taxon>
        <taxon>Pseudomonadati</taxon>
        <taxon>Spirochaetota</taxon>
        <taxon>Spirochaetia</taxon>
        <taxon>Spirochaetales</taxon>
        <taxon>Candidatus Aphodenecus</taxon>
    </lineage>
</organism>
<reference evidence="15" key="1">
    <citation type="submission" date="2020-10" db="EMBL/GenBank/DDBJ databases">
        <authorList>
            <person name="Gilroy R."/>
        </authorList>
    </citation>
    <scope>NUCLEOTIDE SEQUENCE</scope>
    <source>
        <strain evidence="15">11167</strain>
    </source>
</reference>
<evidence type="ECO:0000256" key="7">
    <source>
        <dbReference type="ARBA" id="ARBA00022989"/>
    </source>
</evidence>
<feature type="transmembrane region" description="Helical" evidence="13">
    <location>
        <begin position="32"/>
        <end position="53"/>
    </location>
</feature>
<keyword evidence="3" id="KW-0444">Lipid biosynthesis</keyword>
<name>A0A9D9E901_9SPIR</name>
<keyword evidence="5 13" id="KW-0812">Transmembrane</keyword>
<dbReference type="PANTHER" id="PTHR21248">
    <property type="entry name" value="CARDIOLIPIN SYNTHASE"/>
    <property type="match status" value="1"/>
</dbReference>
<dbReference type="Pfam" id="PF13091">
    <property type="entry name" value="PLDc_2"/>
    <property type="match status" value="2"/>
</dbReference>
<keyword evidence="6" id="KW-0677">Repeat</keyword>
<keyword evidence="2" id="KW-1003">Cell membrane</keyword>
<dbReference type="SMART" id="SM00155">
    <property type="entry name" value="PLDc"/>
    <property type="match status" value="2"/>
</dbReference>
<dbReference type="Proteomes" id="UP000823633">
    <property type="component" value="Unassembled WGS sequence"/>
</dbReference>
<dbReference type="EMBL" id="JADIMU010000006">
    <property type="protein sequence ID" value="MBO8442283.1"/>
    <property type="molecule type" value="Genomic_DNA"/>
</dbReference>
<dbReference type="NCBIfam" id="TIGR04265">
    <property type="entry name" value="bac_cardiolipin"/>
    <property type="match status" value="1"/>
</dbReference>
<evidence type="ECO:0000256" key="1">
    <source>
        <dbReference type="ARBA" id="ARBA00004651"/>
    </source>
</evidence>
<feature type="domain" description="PLD phosphodiesterase" evidence="14">
    <location>
        <begin position="238"/>
        <end position="265"/>
    </location>
</feature>
<evidence type="ECO:0000256" key="13">
    <source>
        <dbReference type="SAM" id="Phobius"/>
    </source>
</evidence>
<evidence type="ECO:0000256" key="4">
    <source>
        <dbReference type="ARBA" id="ARBA00022679"/>
    </source>
</evidence>
<evidence type="ECO:0000256" key="9">
    <source>
        <dbReference type="ARBA" id="ARBA00023136"/>
    </source>
</evidence>
<dbReference type="EC" id="2.7.8.-" evidence="12"/>
<evidence type="ECO:0000256" key="3">
    <source>
        <dbReference type="ARBA" id="ARBA00022516"/>
    </source>
</evidence>
<dbReference type="SUPFAM" id="SSF56024">
    <property type="entry name" value="Phospholipase D/nuclease"/>
    <property type="match status" value="2"/>
</dbReference>
<protein>
    <recommendedName>
        <fullName evidence="12">Cardiolipin synthase</fullName>
        <ecNumber evidence="12">2.7.8.-</ecNumber>
    </recommendedName>
</protein>
<keyword evidence="8" id="KW-0443">Lipid metabolism</keyword>
<dbReference type="PANTHER" id="PTHR21248:SF22">
    <property type="entry name" value="PHOSPHOLIPASE D"/>
    <property type="match status" value="1"/>
</dbReference>
<evidence type="ECO:0000313" key="15">
    <source>
        <dbReference type="EMBL" id="MBO8442283.1"/>
    </source>
</evidence>
<dbReference type="Gene3D" id="3.30.870.10">
    <property type="entry name" value="Endonuclease Chain A"/>
    <property type="match status" value="2"/>
</dbReference>
<feature type="transmembrane region" description="Helical" evidence="13">
    <location>
        <begin position="62"/>
        <end position="82"/>
    </location>
</feature>
<evidence type="ECO:0000256" key="10">
    <source>
        <dbReference type="ARBA" id="ARBA00023209"/>
    </source>
</evidence>
<keyword evidence="10" id="KW-0594">Phospholipid biosynthesis</keyword>
<dbReference type="Pfam" id="PF13396">
    <property type="entry name" value="PLDc_N"/>
    <property type="match status" value="1"/>
</dbReference>
<dbReference type="InterPro" id="IPR025202">
    <property type="entry name" value="PLD-like_dom"/>
</dbReference>
<evidence type="ECO:0000256" key="12">
    <source>
        <dbReference type="NCBIfam" id="TIGR04265"/>
    </source>
</evidence>
<proteinExistence type="predicted"/>
<evidence type="ECO:0000256" key="8">
    <source>
        <dbReference type="ARBA" id="ARBA00023098"/>
    </source>
</evidence>
<feature type="transmembrane region" description="Helical" evidence="13">
    <location>
        <begin position="7"/>
        <end position="26"/>
    </location>
</feature>
<keyword evidence="11" id="KW-1208">Phospholipid metabolism</keyword>
<evidence type="ECO:0000256" key="6">
    <source>
        <dbReference type="ARBA" id="ARBA00022737"/>
    </source>
</evidence>
<dbReference type="GO" id="GO:0005886">
    <property type="term" value="C:plasma membrane"/>
    <property type="evidence" value="ECO:0007669"/>
    <property type="project" value="UniProtKB-SubCell"/>
</dbReference>
<sequence length="500" mass="57185">MYRIIRRVLIILPAIALEALWIWLILSLARPLSGAINALLLVFSVIFVLFIVMKRDEDSYKILWLIVILCAPVPGALLYLLFGNRRTTRPLRRRLDANPLAVAQQSDCEALSRLQEEEPRLAQTVSLLSRTTGFPVYRNVRTKYYRLGEEALGDMLSALEEARSFIFIEYFIIESGFMWDSIVSILERKAEEGVKVRVLYDDLGSITTFSVVEEASRLWDKGIECVPFNPLVFVKGTVNYRDHRKMLIVDNRVAFSGGINLADEYINRKVKFGHWKDIAFRIEGPAVESFTRMFMQFWNAFARSRLDESCLSFHADGPKGDDGLVISWYDSPLSPHASSNGLYVELLGQAVERAWFYTPYLMPGEKLLDAFQRAAERGVDVRIIMPGIPDKKIIWRMSKSFYASLISSGVRIYEYGPGFVHAKASIIDDRICTIGTVNLDYRSLFLHFENNSLFYRASVMDDLVKDYEETLSQCTEIAMPPRGLLRWFIDGVLRIVAPLC</sequence>
<accession>A0A9D9E901</accession>
<dbReference type="GO" id="GO:0032049">
    <property type="term" value="P:cardiolipin biosynthetic process"/>
    <property type="evidence" value="ECO:0007669"/>
    <property type="project" value="UniProtKB-UniRule"/>
</dbReference>
<dbReference type="CDD" id="cd09154">
    <property type="entry name" value="PLDc_SMU_988_like_1"/>
    <property type="match status" value="1"/>
</dbReference>
<dbReference type="InterPro" id="IPR001736">
    <property type="entry name" value="PLipase_D/transphosphatidylase"/>
</dbReference>
<dbReference type="InterPro" id="IPR027379">
    <property type="entry name" value="CLS_N"/>
</dbReference>
<reference evidence="15" key="2">
    <citation type="journal article" date="2021" name="PeerJ">
        <title>Extensive microbial diversity within the chicken gut microbiome revealed by metagenomics and culture.</title>
        <authorList>
            <person name="Gilroy R."/>
            <person name="Ravi A."/>
            <person name="Getino M."/>
            <person name="Pursley I."/>
            <person name="Horton D.L."/>
            <person name="Alikhan N.F."/>
            <person name="Baker D."/>
            <person name="Gharbi K."/>
            <person name="Hall N."/>
            <person name="Watson M."/>
            <person name="Adriaenssens E.M."/>
            <person name="Foster-Nyarko E."/>
            <person name="Jarju S."/>
            <person name="Secka A."/>
            <person name="Antonio M."/>
            <person name="Oren A."/>
            <person name="Chaudhuri R.R."/>
            <person name="La Ragione R."/>
            <person name="Hildebrand F."/>
            <person name="Pallen M.J."/>
        </authorList>
    </citation>
    <scope>NUCLEOTIDE SEQUENCE</scope>
    <source>
        <strain evidence="15">11167</strain>
    </source>
</reference>
<dbReference type="GO" id="GO:0008808">
    <property type="term" value="F:cardiolipin synthase activity"/>
    <property type="evidence" value="ECO:0007669"/>
    <property type="project" value="UniProtKB-UniRule"/>
</dbReference>
<keyword evidence="4" id="KW-0808">Transferase</keyword>
<comment type="subcellular location">
    <subcellularLocation>
        <location evidence="1">Cell membrane</location>
        <topology evidence="1">Multi-pass membrane protein</topology>
    </subcellularLocation>
</comment>
<dbReference type="PROSITE" id="PS50035">
    <property type="entry name" value="PLD"/>
    <property type="match status" value="2"/>
</dbReference>
<feature type="domain" description="PLD phosphodiesterase" evidence="14">
    <location>
        <begin position="416"/>
        <end position="443"/>
    </location>
</feature>
<evidence type="ECO:0000256" key="2">
    <source>
        <dbReference type="ARBA" id="ARBA00022475"/>
    </source>
</evidence>
<evidence type="ECO:0000256" key="11">
    <source>
        <dbReference type="ARBA" id="ARBA00023264"/>
    </source>
</evidence>
<keyword evidence="9 13" id="KW-0472">Membrane</keyword>
<dbReference type="AlphaFoldDB" id="A0A9D9E901"/>
<keyword evidence="7 13" id="KW-1133">Transmembrane helix</keyword>
<dbReference type="InterPro" id="IPR022924">
    <property type="entry name" value="Cardiolipin_synthase"/>
</dbReference>
<evidence type="ECO:0000259" key="14">
    <source>
        <dbReference type="PROSITE" id="PS50035"/>
    </source>
</evidence>